<feature type="compositionally biased region" description="Basic and acidic residues" evidence="1">
    <location>
        <begin position="53"/>
        <end position="73"/>
    </location>
</feature>
<gene>
    <name evidence="2" type="ORF">OIU74_015938</name>
</gene>
<protein>
    <submittedName>
        <fullName evidence="2">Uncharacterized protein</fullName>
    </submittedName>
</protein>
<dbReference type="AlphaFoldDB" id="A0A9Q0SVA0"/>
<feature type="region of interest" description="Disordered" evidence="1">
    <location>
        <begin position="1"/>
        <end position="138"/>
    </location>
</feature>
<feature type="compositionally biased region" description="Polar residues" evidence="1">
    <location>
        <begin position="40"/>
        <end position="52"/>
    </location>
</feature>
<keyword evidence="3" id="KW-1185">Reference proteome</keyword>
<dbReference type="EMBL" id="JAPFFM010000018">
    <property type="protein sequence ID" value="KAJ6691339.1"/>
    <property type="molecule type" value="Genomic_DNA"/>
</dbReference>
<feature type="compositionally biased region" description="Polar residues" evidence="1">
    <location>
        <begin position="1"/>
        <end position="18"/>
    </location>
</feature>
<feature type="compositionally biased region" description="Basic and acidic residues" evidence="1">
    <location>
        <begin position="80"/>
        <end position="90"/>
    </location>
</feature>
<comment type="caution">
    <text evidence="2">The sequence shown here is derived from an EMBL/GenBank/DDBJ whole genome shotgun (WGS) entry which is preliminary data.</text>
</comment>
<evidence type="ECO:0000313" key="2">
    <source>
        <dbReference type="EMBL" id="KAJ6691339.1"/>
    </source>
</evidence>
<reference evidence="2" key="2">
    <citation type="journal article" date="2023" name="Int. J. Mol. Sci.">
        <title>De Novo Assembly and Annotation of 11 Diverse Shrub Willow (Salix) Genomes Reveals Novel Gene Organization in Sex-Linked Regions.</title>
        <authorList>
            <person name="Hyden B."/>
            <person name="Feng K."/>
            <person name="Yates T.B."/>
            <person name="Jawdy S."/>
            <person name="Cereghino C."/>
            <person name="Smart L.B."/>
            <person name="Muchero W."/>
        </authorList>
    </citation>
    <scope>NUCLEOTIDE SEQUENCE</scope>
    <source>
        <tissue evidence="2">Shoot tip</tissue>
    </source>
</reference>
<dbReference type="InterPro" id="IPR031421">
    <property type="entry name" value="DUF4666"/>
</dbReference>
<organism evidence="2 3">
    <name type="scientific">Salix koriyanagi</name>
    <dbReference type="NCBI Taxonomy" id="2511006"/>
    <lineage>
        <taxon>Eukaryota</taxon>
        <taxon>Viridiplantae</taxon>
        <taxon>Streptophyta</taxon>
        <taxon>Embryophyta</taxon>
        <taxon>Tracheophyta</taxon>
        <taxon>Spermatophyta</taxon>
        <taxon>Magnoliopsida</taxon>
        <taxon>eudicotyledons</taxon>
        <taxon>Gunneridae</taxon>
        <taxon>Pentapetalae</taxon>
        <taxon>rosids</taxon>
        <taxon>fabids</taxon>
        <taxon>Malpighiales</taxon>
        <taxon>Salicaceae</taxon>
        <taxon>Saliceae</taxon>
        <taxon>Salix</taxon>
    </lineage>
</organism>
<evidence type="ECO:0000313" key="3">
    <source>
        <dbReference type="Proteomes" id="UP001151752"/>
    </source>
</evidence>
<dbReference type="Pfam" id="PF15697">
    <property type="entry name" value="DUF4666"/>
    <property type="match status" value="1"/>
</dbReference>
<dbReference type="Proteomes" id="UP001151752">
    <property type="component" value="Chromosome 17"/>
</dbReference>
<reference evidence="2" key="1">
    <citation type="submission" date="2022-11" db="EMBL/GenBank/DDBJ databases">
        <authorList>
            <person name="Hyden B.L."/>
            <person name="Feng K."/>
            <person name="Yates T."/>
            <person name="Jawdy S."/>
            <person name="Smart L.B."/>
            <person name="Muchero W."/>
        </authorList>
    </citation>
    <scope>NUCLEOTIDE SEQUENCE</scope>
    <source>
        <tissue evidence="2">Shoot tip</tissue>
    </source>
</reference>
<proteinExistence type="predicted"/>
<sequence>MAAALQRSSVSFRRQGSSGRVWENLQVNPRRSRELVGTQAGRSQEISLGNSNMEERSRGREFPGEEASTRRSSCEPPAPCKEKHKDERQKWRNRKRKKDGEEWGRDCPGSSKPERRMHITKANHPGIDEEASILLQRS</sequence>
<evidence type="ECO:0000256" key="1">
    <source>
        <dbReference type="SAM" id="MobiDB-lite"/>
    </source>
</evidence>
<accession>A0A9Q0SVA0</accession>
<name>A0A9Q0SVA0_9ROSI</name>